<feature type="region of interest" description="Disordered" evidence="1">
    <location>
        <begin position="101"/>
        <end position="124"/>
    </location>
</feature>
<dbReference type="Proteomes" id="UP000298111">
    <property type="component" value="Unassembled WGS sequence"/>
</dbReference>
<name>A0A8H1L962_9ACTN</name>
<evidence type="ECO:0000313" key="3">
    <source>
        <dbReference type="Proteomes" id="UP000298111"/>
    </source>
</evidence>
<protein>
    <submittedName>
        <fullName evidence="2">Uncharacterized protein</fullName>
    </submittedName>
</protein>
<gene>
    <name evidence="2" type="ORF">D8771_21885</name>
</gene>
<comment type="caution">
    <text evidence="2">The sequence shown here is derived from an EMBL/GenBank/DDBJ whole genome shotgun (WGS) entry which is preliminary data.</text>
</comment>
<proteinExistence type="predicted"/>
<dbReference type="AlphaFoldDB" id="A0A8H1L962"/>
<accession>A0A8H1L962</accession>
<evidence type="ECO:0000256" key="1">
    <source>
        <dbReference type="SAM" id="MobiDB-lite"/>
    </source>
</evidence>
<evidence type="ECO:0000313" key="2">
    <source>
        <dbReference type="EMBL" id="TGG80450.1"/>
    </source>
</evidence>
<reference evidence="2 3" key="1">
    <citation type="submission" date="2018-10" db="EMBL/GenBank/DDBJ databases">
        <title>Isolation of pseudouridimycin from Streptomyces albus DSM 40763.</title>
        <authorList>
            <person name="Rosenqvist P."/>
            <person name="Metsae-Ketelae M."/>
            <person name="Virta P."/>
        </authorList>
    </citation>
    <scope>NUCLEOTIDE SEQUENCE [LARGE SCALE GENOMIC DNA]</scope>
    <source>
        <strain evidence="2 3">DSM 40763</strain>
    </source>
</reference>
<dbReference type="EMBL" id="RCIY01000069">
    <property type="protein sequence ID" value="TGG80450.1"/>
    <property type="molecule type" value="Genomic_DNA"/>
</dbReference>
<feature type="region of interest" description="Disordered" evidence="1">
    <location>
        <begin position="1"/>
        <end position="30"/>
    </location>
</feature>
<organism evidence="2 3">
    <name type="scientific">Streptomyces albus</name>
    <dbReference type="NCBI Taxonomy" id="1888"/>
    <lineage>
        <taxon>Bacteria</taxon>
        <taxon>Bacillati</taxon>
        <taxon>Actinomycetota</taxon>
        <taxon>Actinomycetes</taxon>
        <taxon>Kitasatosporales</taxon>
        <taxon>Streptomycetaceae</taxon>
        <taxon>Streptomyces</taxon>
    </lineage>
</organism>
<sequence length="124" mass="13130">MKFLTEQLLPDTQAAGRMGEGGGKVAPSFLGPQAPGVTALQPDTGLQGLSDWATAKAMSEALSVWEAQVLRLVSRLQGELQALRGTKNLLQERDIAQGREIAAAPESSLSDEGRRPLPSGLDHL</sequence>